<proteinExistence type="predicted"/>
<dbReference type="RefSeq" id="WP_273598238.1">
    <property type="nucleotide sequence ID" value="NZ_JAQQXS010000020.1"/>
</dbReference>
<name>A0ABT5KXI5_9BURK</name>
<reference evidence="2 3" key="1">
    <citation type="submission" date="2022-10" db="EMBL/GenBank/DDBJ databases">
        <title>paucibacter sp. hw8 Genome sequencing.</title>
        <authorList>
            <person name="Park S."/>
        </authorList>
    </citation>
    <scope>NUCLEOTIDE SEQUENCE [LARGE SCALE GENOMIC DNA]</scope>
    <source>
        <strain evidence="3">hw8</strain>
    </source>
</reference>
<dbReference type="EMBL" id="JAQQXS010000020">
    <property type="protein sequence ID" value="MDC8787100.1"/>
    <property type="molecule type" value="Genomic_DNA"/>
</dbReference>
<gene>
    <name evidence="2" type="ORF">PRZ01_18060</name>
</gene>
<organism evidence="2 3">
    <name type="scientific">Roseateles koreensis</name>
    <dbReference type="NCBI Taxonomy" id="2987526"/>
    <lineage>
        <taxon>Bacteria</taxon>
        <taxon>Pseudomonadati</taxon>
        <taxon>Pseudomonadota</taxon>
        <taxon>Betaproteobacteria</taxon>
        <taxon>Burkholderiales</taxon>
        <taxon>Sphaerotilaceae</taxon>
        <taxon>Roseateles</taxon>
    </lineage>
</organism>
<evidence type="ECO:0000313" key="2">
    <source>
        <dbReference type="EMBL" id="MDC8787100.1"/>
    </source>
</evidence>
<protein>
    <submittedName>
        <fullName evidence="2">Uncharacterized protein</fullName>
    </submittedName>
</protein>
<keyword evidence="1" id="KW-0732">Signal</keyword>
<evidence type="ECO:0000256" key="1">
    <source>
        <dbReference type="SAM" id="SignalP"/>
    </source>
</evidence>
<keyword evidence="3" id="KW-1185">Reference proteome</keyword>
<comment type="caution">
    <text evidence="2">The sequence shown here is derived from an EMBL/GenBank/DDBJ whole genome shotgun (WGS) entry which is preliminary data.</text>
</comment>
<feature type="chain" id="PRO_5045564463" evidence="1">
    <location>
        <begin position="28"/>
        <end position="108"/>
    </location>
</feature>
<feature type="signal peptide" evidence="1">
    <location>
        <begin position="1"/>
        <end position="27"/>
    </location>
</feature>
<sequence length="108" mass="10737">MTTNTTRKLLMAAASIGLVCASFSALASSTYAYDGVVPYCTQGTTTNSGSYGCSASTAGDPSVTLTAYSTTKTAADGTSSSGTIFDTAAVTWTGDRAMAMASTTGPKA</sequence>
<accession>A0ABT5KXI5</accession>
<evidence type="ECO:0000313" key="3">
    <source>
        <dbReference type="Proteomes" id="UP001219862"/>
    </source>
</evidence>
<dbReference type="Proteomes" id="UP001219862">
    <property type="component" value="Unassembled WGS sequence"/>
</dbReference>